<keyword evidence="6" id="KW-0472">Membrane</keyword>
<dbReference type="Gene3D" id="1.20.1600.10">
    <property type="entry name" value="Outer membrane efflux proteins (OEP)"/>
    <property type="match status" value="1"/>
</dbReference>
<evidence type="ECO:0000313" key="10">
    <source>
        <dbReference type="Proteomes" id="UP000318538"/>
    </source>
</evidence>
<dbReference type="GO" id="GO:0015562">
    <property type="term" value="F:efflux transmembrane transporter activity"/>
    <property type="evidence" value="ECO:0007669"/>
    <property type="project" value="InterPro"/>
</dbReference>
<dbReference type="AlphaFoldDB" id="A0A517NHQ2"/>
<name>A0A517NHQ2_9BACT</name>
<evidence type="ECO:0000256" key="2">
    <source>
        <dbReference type="ARBA" id="ARBA00007613"/>
    </source>
</evidence>
<accession>A0A517NHQ2</accession>
<evidence type="ECO:0000256" key="1">
    <source>
        <dbReference type="ARBA" id="ARBA00004442"/>
    </source>
</evidence>
<dbReference type="GO" id="GO:0009279">
    <property type="term" value="C:cell outer membrane"/>
    <property type="evidence" value="ECO:0007669"/>
    <property type="project" value="UniProtKB-SubCell"/>
</dbReference>
<organism evidence="9 10">
    <name type="scientific">Rubripirellula lacrimiformis</name>
    <dbReference type="NCBI Taxonomy" id="1930273"/>
    <lineage>
        <taxon>Bacteria</taxon>
        <taxon>Pseudomonadati</taxon>
        <taxon>Planctomycetota</taxon>
        <taxon>Planctomycetia</taxon>
        <taxon>Pirellulales</taxon>
        <taxon>Pirellulaceae</taxon>
        <taxon>Rubripirellula</taxon>
    </lineage>
</organism>
<keyword evidence="5" id="KW-0812">Transmembrane</keyword>
<dbReference type="EMBL" id="CP036525">
    <property type="protein sequence ID" value="QDT06660.1"/>
    <property type="molecule type" value="Genomic_DNA"/>
</dbReference>
<keyword evidence="3" id="KW-0813">Transport</keyword>
<dbReference type="PANTHER" id="PTHR30026:SF20">
    <property type="entry name" value="OUTER MEMBRANE PROTEIN TOLC"/>
    <property type="match status" value="1"/>
</dbReference>
<dbReference type="Pfam" id="PF02321">
    <property type="entry name" value="OEP"/>
    <property type="match status" value="1"/>
</dbReference>
<dbReference type="InterPro" id="IPR051906">
    <property type="entry name" value="TolC-like"/>
</dbReference>
<dbReference type="InterPro" id="IPR003423">
    <property type="entry name" value="OMP_efflux"/>
</dbReference>
<keyword evidence="4" id="KW-1134">Transmembrane beta strand</keyword>
<evidence type="ECO:0000256" key="8">
    <source>
        <dbReference type="SAM" id="MobiDB-lite"/>
    </source>
</evidence>
<comment type="subcellular location">
    <subcellularLocation>
        <location evidence="1">Cell outer membrane</location>
    </subcellularLocation>
</comment>
<reference evidence="9 10" key="1">
    <citation type="submission" date="2019-02" db="EMBL/GenBank/DDBJ databases">
        <title>Deep-cultivation of Planctomycetes and their phenomic and genomic characterization uncovers novel biology.</title>
        <authorList>
            <person name="Wiegand S."/>
            <person name="Jogler M."/>
            <person name="Boedeker C."/>
            <person name="Pinto D."/>
            <person name="Vollmers J."/>
            <person name="Rivas-Marin E."/>
            <person name="Kohn T."/>
            <person name="Peeters S.H."/>
            <person name="Heuer A."/>
            <person name="Rast P."/>
            <person name="Oberbeckmann S."/>
            <person name="Bunk B."/>
            <person name="Jeske O."/>
            <person name="Meyerdierks A."/>
            <person name="Storesund J.E."/>
            <person name="Kallscheuer N."/>
            <person name="Luecker S."/>
            <person name="Lage O.M."/>
            <person name="Pohl T."/>
            <person name="Merkel B.J."/>
            <person name="Hornburger P."/>
            <person name="Mueller R.-W."/>
            <person name="Bruemmer F."/>
            <person name="Labrenz M."/>
            <person name="Spormann A.M."/>
            <person name="Op den Camp H."/>
            <person name="Overmann J."/>
            <person name="Amann R."/>
            <person name="Jetten M.S.M."/>
            <person name="Mascher T."/>
            <person name="Medema M.H."/>
            <person name="Devos D.P."/>
            <person name="Kaster A.-K."/>
            <person name="Ovreas L."/>
            <person name="Rohde M."/>
            <person name="Galperin M.Y."/>
            <person name="Jogler C."/>
        </authorList>
    </citation>
    <scope>NUCLEOTIDE SEQUENCE [LARGE SCALE GENOMIC DNA]</scope>
    <source>
        <strain evidence="9 10">K22_7</strain>
    </source>
</reference>
<evidence type="ECO:0000256" key="5">
    <source>
        <dbReference type="ARBA" id="ARBA00022692"/>
    </source>
</evidence>
<dbReference type="GO" id="GO:0015288">
    <property type="term" value="F:porin activity"/>
    <property type="evidence" value="ECO:0007669"/>
    <property type="project" value="TreeGrafter"/>
</dbReference>
<dbReference type="PANTHER" id="PTHR30026">
    <property type="entry name" value="OUTER MEMBRANE PROTEIN TOLC"/>
    <property type="match status" value="1"/>
</dbReference>
<dbReference type="Proteomes" id="UP000318538">
    <property type="component" value="Chromosome"/>
</dbReference>
<evidence type="ECO:0000256" key="7">
    <source>
        <dbReference type="ARBA" id="ARBA00023237"/>
    </source>
</evidence>
<gene>
    <name evidence="9" type="ORF">K227x_50760</name>
</gene>
<feature type="region of interest" description="Disordered" evidence="8">
    <location>
        <begin position="48"/>
        <end position="70"/>
    </location>
</feature>
<evidence type="ECO:0000256" key="6">
    <source>
        <dbReference type="ARBA" id="ARBA00023136"/>
    </source>
</evidence>
<dbReference type="GO" id="GO:1990281">
    <property type="term" value="C:efflux pump complex"/>
    <property type="evidence" value="ECO:0007669"/>
    <property type="project" value="TreeGrafter"/>
</dbReference>
<protein>
    <submittedName>
        <fullName evidence="9">Outer membrane efflux protein</fullName>
    </submittedName>
</protein>
<dbReference type="SUPFAM" id="SSF56954">
    <property type="entry name" value="Outer membrane efflux proteins (OEP)"/>
    <property type="match status" value="1"/>
</dbReference>
<dbReference type="KEGG" id="rlc:K227x_50760"/>
<evidence type="ECO:0000256" key="4">
    <source>
        <dbReference type="ARBA" id="ARBA00022452"/>
    </source>
</evidence>
<keyword evidence="10" id="KW-1185">Reference proteome</keyword>
<keyword evidence="7" id="KW-0998">Cell outer membrane</keyword>
<comment type="similarity">
    <text evidence="2">Belongs to the outer membrane factor (OMF) (TC 1.B.17) family.</text>
</comment>
<proteinExistence type="inferred from homology"/>
<evidence type="ECO:0000256" key="3">
    <source>
        <dbReference type="ARBA" id="ARBA00022448"/>
    </source>
</evidence>
<evidence type="ECO:0000313" key="9">
    <source>
        <dbReference type="EMBL" id="QDT06660.1"/>
    </source>
</evidence>
<sequence length="637" mass="68139">MEMNATEKTEDGMPRLLVTLGLTGLAGLTGCASNQRLAFQPADVPAAAQVAATPPSQTQPPLPAISQRSPKTNRDLLAADLHSTAKPVEESAVQAAVQAVVHNDAVPETSGARGTLTIDGRKYRLEPVVSAEPAHLVTTTPSSPASTFSQAAFESVVDADDVPVIHPAMGHDQTPSITPVVIPFEDANGIAMESTIVDGSSAMPNGVIELNLPSALAHVGGQHPAVGFAQWRVQQAYAELAQAEVLWLPSIQGGLNFHRHDGNYQASDGTIVDVNRNSFQYGLGNGAVGAGTTPRPGLVAQFHLADAIFQPEIAEKTAWARGHAATAVLNQQMLTASLAYIELLDAHQDARITEESRDRTAELSKITSDYAQAGEGLQADADRMRTELTLMESRLIGVRERISIASARLAQAISIDAGTEIQPMDVNVVPLDLVAIDADKGSLISTGLSMRPELKESQALVAAACEAFKREKYAPFVPSVLLGYSTSGFGGGLGGDIDDVDGRYDFDAAMTWQVRNLGFGERAARRGSAARVQQARYQKLQVMDQVALEVSEAYSQVDFRRQQIDMTQQAIRTAQQSYLSNVERIRDGEGLPIEVLQAVQALESAKRAYLQSVVSHNQAQFRLQWALGWSVTAPANL</sequence>